<dbReference type="SUPFAM" id="SSF54631">
    <property type="entry name" value="CBS-domain pair"/>
    <property type="match status" value="1"/>
</dbReference>
<evidence type="ECO:0000313" key="4">
    <source>
        <dbReference type="EMBL" id="MBC8571320.1"/>
    </source>
</evidence>
<reference evidence="4" key="1">
    <citation type="submission" date="2020-08" db="EMBL/GenBank/DDBJ databases">
        <title>Genome public.</title>
        <authorList>
            <person name="Liu C."/>
            <person name="Sun Q."/>
        </authorList>
    </citation>
    <scope>NUCLEOTIDE SEQUENCE</scope>
    <source>
        <strain evidence="4">NSJ-54</strain>
    </source>
</reference>
<dbReference type="SMART" id="SM00116">
    <property type="entry name" value="CBS"/>
    <property type="match status" value="2"/>
</dbReference>
<dbReference type="RefSeq" id="WP_262398370.1">
    <property type="nucleotide sequence ID" value="NZ_JACRTC010000010.1"/>
</dbReference>
<dbReference type="CDD" id="cd04622">
    <property type="entry name" value="CBS_pair_HRP1_like"/>
    <property type="match status" value="1"/>
</dbReference>
<protein>
    <submittedName>
        <fullName evidence="4">CBS domain-containing protein</fullName>
    </submittedName>
</protein>
<name>A0A926ICP0_9FIRM</name>
<dbReference type="Proteomes" id="UP000660861">
    <property type="component" value="Unassembled WGS sequence"/>
</dbReference>
<gene>
    <name evidence="4" type="ORF">H8709_10860</name>
</gene>
<dbReference type="Pfam" id="PF00571">
    <property type="entry name" value="CBS"/>
    <property type="match status" value="2"/>
</dbReference>
<evidence type="ECO:0000259" key="3">
    <source>
        <dbReference type="PROSITE" id="PS51371"/>
    </source>
</evidence>
<evidence type="ECO:0000256" key="1">
    <source>
        <dbReference type="ARBA" id="ARBA00023122"/>
    </source>
</evidence>
<dbReference type="PANTHER" id="PTHR43080:SF2">
    <property type="entry name" value="CBS DOMAIN-CONTAINING PROTEIN"/>
    <property type="match status" value="1"/>
</dbReference>
<keyword evidence="5" id="KW-1185">Reference proteome</keyword>
<dbReference type="InterPro" id="IPR046342">
    <property type="entry name" value="CBS_dom_sf"/>
</dbReference>
<organism evidence="4 5">
    <name type="scientific">Zongyangia hominis</name>
    <dbReference type="NCBI Taxonomy" id="2763677"/>
    <lineage>
        <taxon>Bacteria</taxon>
        <taxon>Bacillati</taxon>
        <taxon>Bacillota</taxon>
        <taxon>Clostridia</taxon>
        <taxon>Eubacteriales</taxon>
        <taxon>Oscillospiraceae</taxon>
        <taxon>Zongyangia</taxon>
    </lineage>
</organism>
<keyword evidence="1 2" id="KW-0129">CBS domain</keyword>
<dbReference type="PROSITE" id="PS51371">
    <property type="entry name" value="CBS"/>
    <property type="match status" value="2"/>
</dbReference>
<feature type="domain" description="CBS" evidence="3">
    <location>
        <begin position="84"/>
        <end position="142"/>
    </location>
</feature>
<sequence>MSVNGIKQEVCAMKVSEVMKESVVAASPSESLASVSRKMQTYGIGALPVMEADRLQGMVTDRDIVVRCIACHHDPVKMKVSEIMSTGATCVSPEHTISEAAAKMGAAQVRRLPVVKNNQVLGIITLGDIVKEKTDSEVARALYNISQPASPGPVVQG</sequence>
<evidence type="ECO:0000256" key="2">
    <source>
        <dbReference type="PROSITE-ProRule" id="PRU00703"/>
    </source>
</evidence>
<dbReference type="AlphaFoldDB" id="A0A926ICP0"/>
<evidence type="ECO:0000313" key="5">
    <source>
        <dbReference type="Proteomes" id="UP000660861"/>
    </source>
</evidence>
<dbReference type="Gene3D" id="3.10.580.10">
    <property type="entry name" value="CBS-domain"/>
    <property type="match status" value="1"/>
</dbReference>
<dbReference type="PANTHER" id="PTHR43080">
    <property type="entry name" value="CBS DOMAIN-CONTAINING PROTEIN CBSX3, MITOCHONDRIAL"/>
    <property type="match status" value="1"/>
</dbReference>
<dbReference type="InterPro" id="IPR051257">
    <property type="entry name" value="Diverse_CBS-Domain"/>
</dbReference>
<proteinExistence type="predicted"/>
<dbReference type="EMBL" id="JACRTC010000010">
    <property type="protein sequence ID" value="MBC8571320.1"/>
    <property type="molecule type" value="Genomic_DNA"/>
</dbReference>
<dbReference type="InterPro" id="IPR000644">
    <property type="entry name" value="CBS_dom"/>
</dbReference>
<comment type="caution">
    <text evidence="4">The sequence shown here is derived from an EMBL/GenBank/DDBJ whole genome shotgun (WGS) entry which is preliminary data.</text>
</comment>
<feature type="domain" description="CBS" evidence="3">
    <location>
        <begin position="19"/>
        <end position="76"/>
    </location>
</feature>
<accession>A0A926ICP0</accession>